<keyword evidence="4" id="KW-1185">Reference proteome</keyword>
<dbReference type="Pfam" id="PF03401">
    <property type="entry name" value="TctC"/>
    <property type="match status" value="1"/>
</dbReference>
<organism evidence="3 4">
    <name type="scientific">Cupriavidus neocaledonicus</name>
    <dbReference type="NCBI Taxonomy" id="1040979"/>
    <lineage>
        <taxon>Bacteria</taxon>
        <taxon>Pseudomonadati</taxon>
        <taxon>Pseudomonadota</taxon>
        <taxon>Betaproteobacteria</taxon>
        <taxon>Burkholderiales</taxon>
        <taxon>Burkholderiaceae</taxon>
        <taxon>Cupriavidus</taxon>
    </lineage>
</organism>
<evidence type="ECO:0000313" key="3">
    <source>
        <dbReference type="EMBL" id="SOZ39995.1"/>
    </source>
</evidence>
<dbReference type="Proteomes" id="UP000256710">
    <property type="component" value="Unassembled WGS sequence"/>
</dbReference>
<dbReference type="EMBL" id="OFTC01000045">
    <property type="protein sequence ID" value="SOZ39995.1"/>
    <property type="molecule type" value="Genomic_DNA"/>
</dbReference>
<sequence>MPNKVREPVRRIARRAALAALAIPLAASLIPAHAQTWTPVRPIRLIVPYGPGGSSDAIARVIAAEMSKGLGQQVVVDNKGGGQGVIAMQETARAAPDGYTLVLGHVGTLAVNPAMMRKLPYDPLKDFTPVTLLAKVPMVFAVGPTVHSDSIKAFIAQARAKPGAMTYGSAGNGSAGNVAFEMLKQTARIDLVHVPYKGTGAQITDLLAGNIDAASAGLAGILQHAKAGKLRILAVGSSQRLAPIPSVPTIAEEGYPGFESSQWFGLMAPARTPTPVVSRLHAEAVKALSTPLVRQRLAEDASTPVGGGSAEFASFIRTEQQRWGTVIRSAGIQAN</sequence>
<dbReference type="PANTHER" id="PTHR42928:SF5">
    <property type="entry name" value="BLR1237 PROTEIN"/>
    <property type="match status" value="1"/>
</dbReference>
<keyword evidence="3" id="KW-0675">Receptor</keyword>
<feature type="signal peptide" evidence="2">
    <location>
        <begin position="1"/>
        <end position="34"/>
    </location>
</feature>
<protein>
    <submittedName>
        <fullName evidence="3">Extra-cytoplasmic solute receptor</fullName>
    </submittedName>
</protein>
<evidence type="ECO:0000256" key="2">
    <source>
        <dbReference type="SAM" id="SignalP"/>
    </source>
</evidence>
<proteinExistence type="inferred from homology"/>
<dbReference type="CDD" id="cd07012">
    <property type="entry name" value="PBP2_Bug_TTT"/>
    <property type="match status" value="1"/>
</dbReference>
<accession>A0ABY1VC12</accession>
<gene>
    <name evidence="3" type="ORF">CBM2605_B60037</name>
</gene>
<name>A0ABY1VC12_9BURK</name>
<comment type="similarity">
    <text evidence="1">Belongs to the UPF0065 (bug) family.</text>
</comment>
<dbReference type="Gene3D" id="3.40.190.150">
    <property type="entry name" value="Bordetella uptake gene, domain 1"/>
    <property type="match status" value="1"/>
</dbReference>
<comment type="caution">
    <text evidence="3">The sequence shown here is derived from an EMBL/GenBank/DDBJ whole genome shotgun (WGS) entry which is preliminary data.</text>
</comment>
<evidence type="ECO:0000256" key="1">
    <source>
        <dbReference type="ARBA" id="ARBA00006987"/>
    </source>
</evidence>
<dbReference type="RefSeq" id="WP_018004111.1">
    <property type="nucleotide sequence ID" value="NZ_AQUR01000071.1"/>
</dbReference>
<dbReference type="SUPFAM" id="SSF53850">
    <property type="entry name" value="Periplasmic binding protein-like II"/>
    <property type="match status" value="1"/>
</dbReference>
<evidence type="ECO:0000313" key="4">
    <source>
        <dbReference type="Proteomes" id="UP000256710"/>
    </source>
</evidence>
<keyword evidence="2" id="KW-0732">Signal</keyword>
<dbReference type="PANTHER" id="PTHR42928">
    <property type="entry name" value="TRICARBOXYLATE-BINDING PROTEIN"/>
    <property type="match status" value="1"/>
</dbReference>
<dbReference type="Gene3D" id="3.40.190.10">
    <property type="entry name" value="Periplasmic binding protein-like II"/>
    <property type="match status" value="1"/>
</dbReference>
<dbReference type="PIRSF" id="PIRSF017082">
    <property type="entry name" value="YflP"/>
    <property type="match status" value="1"/>
</dbReference>
<dbReference type="InterPro" id="IPR005064">
    <property type="entry name" value="BUG"/>
</dbReference>
<dbReference type="InterPro" id="IPR042100">
    <property type="entry name" value="Bug_dom1"/>
</dbReference>
<feature type="chain" id="PRO_5045778032" evidence="2">
    <location>
        <begin position="35"/>
        <end position="335"/>
    </location>
</feature>
<reference evidence="3 4" key="1">
    <citation type="submission" date="2018-01" db="EMBL/GenBank/DDBJ databases">
        <authorList>
            <person name="Clerissi C."/>
        </authorList>
    </citation>
    <scope>NUCLEOTIDE SEQUENCE [LARGE SCALE GENOMIC DNA]</scope>
    <source>
        <strain evidence="3">Cupriavidus taiwanensis STM 6082</strain>
    </source>
</reference>